<evidence type="ECO:0000313" key="1">
    <source>
        <dbReference type="EMBL" id="KAI3736217.1"/>
    </source>
</evidence>
<dbReference type="EMBL" id="CM042050">
    <property type="protein sequence ID" value="KAI3736217.1"/>
    <property type="molecule type" value="Genomic_DNA"/>
</dbReference>
<name>A0ACB9CPK3_ARCLA</name>
<comment type="caution">
    <text evidence="1">The sequence shown here is derived from an EMBL/GenBank/DDBJ whole genome shotgun (WGS) entry which is preliminary data.</text>
</comment>
<accession>A0ACB9CPK3</accession>
<evidence type="ECO:0000313" key="2">
    <source>
        <dbReference type="Proteomes" id="UP001055879"/>
    </source>
</evidence>
<proteinExistence type="predicted"/>
<reference evidence="1 2" key="2">
    <citation type="journal article" date="2022" name="Mol. Ecol. Resour.">
        <title>The genomes of chicory, endive, great burdock and yacon provide insights into Asteraceae paleo-polyploidization history and plant inulin production.</title>
        <authorList>
            <person name="Fan W."/>
            <person name="Wang S."/>
            <person name="Wang H."/>
            <person name="Wang A."/>
            <person name="Jiang F."/>
            <person name="Liu H."/>
            <person name="Zhao H."/>
            <person name="Xu D."/>
            <person name="Zhang Y."/>
        </authorList>
    </citation>
    <scope>NUCLEOTIDE SEQUENCE [LARGE SCALE GENOMIC DNA]</scope>
    <source>
        <strain evidence="2">cv. Niubang</strain>
    </source>
</reference>
<gene>
    <name evidence="1" type="ORF">L6452_15755</name>
</gene>
<keyword evidence="2" id="KW-1185">Reference proteome</keyword>
<protein>
    <submittedName>
        <fullName evidence="1">Uncharacterized protein</fullName>
    </submittedName>
</protein>
<organism evidence="1 2">
    <name type="scientific">Arctium lappa</name>
    <name type="common">Greater burdock</name>
    <name type="synonym">Lappa major</name>
    <dbReference type="NCBI Taxonomy" id="4217"/>
    <lineage>
        <taxon>Eukaryota</taxon>
        <taxon>Viridiplantae</taxon>
        <taxon>Streptophyta</taxon>
        <taxon>Embryophyta</taxon>
        <taxon>Tracheophyta</taxon>
        <taxon>Spermatophyta</taxon>
        <taxon>Magnoliopsida</taxon>
        <taxon>eudicotyledons</taxon>
        <taxon>Gunneridae</taxon>
        <taxon>Pentapetalae</taxon>
        <taxon>asterids</taxon>
        <taxon>campanulids</taxon>
        <taxon>Asterales</taxon>
        <taxon>Asteraceae</taxon>
        <taxon>Carduoideae</taxon>
        <taxon>Cardueae</taxon>
        <taxon>Arctiinae</taxon>
        <taxon>Arctium</taxon>
    </lineage>
</organism>
<dbReference type="Proteomes" id="UP001055879">
    <property type="component" value="Linkage Group LG04"/>
</dbReference>
<sequence length="1044" mass="117093">MSTVIEDCRISPAPATVGERTLPLTFFDIMWLLHFPIHQLFFYEFPHSKPHFIQTIVPILKHSLSITLQHFFPFASNLIVFPNPNHSKSTKKPEIHHVEGDSVVLTVAESGLDFDDLVGNHPRACHKFYPLVPPLGRVAKGSDFLAIPLFAVQVTFFENRGIAIGITNHHVLCDASTKFDFLMAWSSIARHGSDELFLAKGYLPSYDRPIKYPDALNEFFINQRGVETLNQEFQPPKLGGLPSKVRATFILTKEKINSVKKRVSVELPTLAYVSSFSVACAYMWSCIAKSRTEIQKRKSEDELERFVCQVNFRSRMDPPVPEIYFGNCVGPCTAITKSMMLSGNNGFLIAVESIGKAISEAVQDKDGVLKNAKLWLEMQFITPAKISAKIGVAGTPKLKVYDIDFGWGKPKKYETISIDFNGSISVNACKESPEDLEIGLSLPAKQMDAFLTIFNNGLEDLYFSRNRSEILFCQSKAHKCFEEFLKDYVTINLIVDTSFAGSSMDKLKSPSDNFLLDFHIPDYILIPGGKVEALSNAPAYPTIVFINPKSGGQLGVELIVTYRSTLSHNQVFNLEEEAPDDVLRRLYHKLENLTLNGDQLAPLIQARLRIIVAGGDGTAAWLLGVVSDLQLSPPPPIAAMPLGTGNNVPFAFGWGRRNPDTDSETVLQFLEQVKKAKEMEIDSWHILMRKSVAEEGSCDPIPPLELPQSLHAFHRVSDTDEENMSGYDTFRGGFWNYFSMGMDAQVSYAFHCERKLHPEKFTSQLANQSTYAKLGCTQGWFAASLFHASSKNIAHLAKIKIMKRNGGWKDLQISPSMRSIICLNLPSYAGGLNPWGTPNRKKSRDRDLTPPYVDDGLLEIVGFRNAWHGLALLAPNGHGTRLAQTNRIRFEFHKGEAECTYMRIDGEPWKQPLLIDEDDTFMVEISHHERVKMLTTENCRSKSVNDPCTPTTPCTPIDQDSEELDTDDSDSNCDEDFPTEEGRRKFGACESFRLKEDLDIDHLTKFGACESFRLPDDLDIVQLSKFGPCESLRFPEDLDIAHLS</sequence>
<reference evidence="2" key="1">
    <citation type="journal article" date="2022" name="Mol. Ecol. Resour.">
        <title>The genomes of chicory, endive, great burdock and yacon provide insights into Asteraceae palaeo-polyploidization history and plant inulin production.</title>
        <authorList>
            <person name="Fan W."/>
            <person name="Wang S."/>
            <person name="Wang H."/>
            <person name="Wang A."/>
            <person name="Jiang F."/>
            <person name="Liu H."/>
            <person name="Zhao H."/>
            <person name="Xu D."/>
            <person name="Zhang Y."/>
        </authorList>
    </citation>
    <scope>NUCLEOTIDE SEQUENCE [LARGE SCALE GENOMIC DNA]</scope>
    <source>
        <strain evidence="2">cv. Niubang</strain>
    </source>
</reference>